<dbReference type="PANTHER" id="PTHR32071:SF117">
    <property type="entry name" value="PTS-DEPENDENT DIHYDROXYACETONE KINASE OPERON REGULATORY PROTEIN-RELATED"/>
    <property type="match status" value="1"/>
</dbReference>
<evidence type="ECO:0000256" key="12">
    <source>
        <dbReference type="ARBA" id="ARBA00023136"/>
    </source>
</evidence>
<dbReference type="Proteomes" id="UP000534186">
    <property type="component" value="Unassembled WGS sequence"/>
</dbReference>
<keyword evidence="3" id="KW-0997">Cell inner membrane</keyword>
<dbReference type="Pfam" id="PF25601">
    <property type="entry name" value="AAA_lid_14"/>
    <property type="match status" value="1"/>
</dbReference>
<evidence type="ECO:0000256" key="5">
    <source>
        <dbReference type="ARBA" id="ARBA00022692"/>
    </source>
</evidence>
<dbReference type="InterPro" id="IPR027417">
    <property type="entry name" value="P-loop_NTPase"/>
</dbReference>
<dbReference type="InterPro" id="IPR000014">
    <property type="entry name" value="PAS"/>
</dbReference>
<keyword evidence="12" id="KW-0472">Membrane</keyword>
<comment type="subcellular location">
    <subcellularLocation>
        <location evidence="1">Cell inner membrane</location>
        <topology evidence="1">Multi-pass membrane protein</topology>
    </subcellularLocation>
</comment>
<dbReference type="PROSITE" id="PS50113">
    <property type="entry name" value="PAC"/>
    <property type="match status" value="2"/>
</dbReference>
<dbReference type="Pfam" id="PF02954">
    <property type="entry name" value="HTH_8"/>
    <property type="match status" value="1"/>
</dbReference>
<feature type="domain" description="PAC" evidence="18">
    <location>
        <begin position="215"/>
        <end position="267"/>
    </location>
</feature>
<protein>
    <submittedName>
        <fullName evidence="19">PAS domain S-box-containing protein</fullName>
    </submittedName>
</protein>
<keyword evidence="2" id="KW-1003">Cell membrane</keyword>
<keyword evidence="11" id="KW-0238">DNA-binding</keyword>
<dbReference type="CDD" id="cd00130">
    <property type="entry name" value="PAS"/>
    <property type="match status" value="2"/>
</dbReference>
<dbReference type="GO" id="GO:0000160">
    <property type="term" value="P:phosphorelay signal transduction system"/>
    <property type="evidence" value="ECO:0007669"/>
    <property type="project" value="InterPro"/>
</dbReference>
<keyword evidence="13" id="KW-0804">Transcription</keyword>
<dbReference type="CDD" id="cd00156">
    <property type="entry name" value="REC"/>
    <property type="match status" value="1"/>
</dbReference>
<dbReference type="InterPro" id="IPR025944">
    <property type="entry name" value="Sigma_54_int_dom_CS"/>
</dbReference>
<dbReference type="SMART" id="SM00091">
    <property type="entry name" value="PAS"/>
    <property type="match status" value="2"/>
</dbReference>
<keyword evidence="9" id="KW-1133">Transmembrane helix</keyword>
<dbReference type="Gene3D" id="3.30.450.20">
    <property type="entry name" value="PAS domain"/>
    <property type="match status" value="2"/>
</dbReference>
<dbReference type="InterPro" id="IPR058031">
    <property type="entry name" value="AAA_lid_NorR"/>
</dbReference>
<dbReference type="Pfam" id="PF00072">
    <property type="entry name" value="Response_reg"/>
    <property type="match status" value="1"/>
</dbReference>
<evidence type="ECO:0000259" key="18">
    <source>
        <dbReference type="PROSITE" id="PS50113"/>
    </source>
</evidence>
<name>A0A7Y9T3P0_9BACT</name>
<dbReference type="NCBIfam" id="TIGR00229">
    <property type="entry name" value="sensory_box"/>
    <property type="match status" value="2"/>
</dbReference>
<gene>
    <name evidence="19" type="ORF">HDF12_000944</name>
</gene>
<dbReference type="EMBL" id="JACCCV010000001">
    <property type="protein sequence ID" value="NYF50579.1"/>
    <property type="molecule type" value="Genomic_DNA"/>
</dbReference>
<feature type="domain" description="PAS" evidence="17">
    <location>
        <begin position="294"/>
        <end position="341"/>
    </location>
</feature>
<keyword evidence="14" id="KW-0597">Phosphoprotein</keyword>
<feature type="domain" description="Response regulatory" evidence="16">
    <location>
        <begin position="8"/>
        <end position="124"/>
    </location>
</feature>
<evidence type="ECO:0000256" key="11">
    <source>
        <dbReference type="ARBA" id="ARBA00023125"/>
    </source>
</evidence>
<dbReference type="InterPro" id="IPR025943">
    <property type="entry name" value="Sigma_54_int_dom_ATP-bd_2"/>
</dbReference>
<evidence type="ECO:0000259" key="15">
    <source>
        <dbReference type="PROSITE" id="PS50045"/>
    </source>
</evidence>
<dbReference type="InterPro" id="IPR000700">
    <property type="entry name" value="PAS-assoc_C"/>
</dbReference>
<sequence length="743" mass="82886">MSTSHRLRILSLEDDPNDTELIQASLETEGIDCVVTRVDTQAAFSASLEQGGIDLILADYKLPSFDGLSALKLATSISPEVPFLFVSGTLGEEVAIEALKIGATDYVLKTRLSRLAPSVLRALREADGRTERKRTEKALSRSETFLAEAQRLSRTGSFGWNIRTREVFWSAETYRVFECEPGTTPSVELVVERTHPEDRERLQHVFEHASETGDFDIEHRLISDDGSIKHVRVVARVIRGDEPEDLQIVGAVTDVTEAKRAQDALRRSEGYLADAQRLTRTGSWAYDVATRRGIHWSQENFRLLGFDPKEGVPPHDKFFQRIHPDDQENYSNAFESAITHQQPDLDLEYRVVLPNGETRYVHSVGHPVFDNSGNFSEYIGTAMDVTEQHNARAALETAFQEIQTLKDQLYKENIALREEIVQTSMFEEIVGESPALRAVLARVTKVAPTDSTVLITGETGTGKELIARAIHKRSQRSARAFVSVNCAAIPASLISSELFGHEKGAFTGAMQRRLGRFELAEGGTLFLDEIGELPPETQIALLRVLQEREFERVGGSKVIRANVRVIAATNRDLQGLIDAGTFRGDLYYRFNVFPIEMPSLRQRREDIPLLVEYFIDRYSAKTGKKIRSIDKSTLDRLRQYAWPGNIRELQNVVERSVILGESEIFTVDGSWLSGGVEQPDRAGPTLLKIPPSQEKRAIEAALAEAHGRVSGPSGAAARLGIPPSTLDSKIKTLNINKHRFTTN</sequence>
<dbReference type="InterPro" id="IPR011006">
    <property type="entry name" value="CheY-like_superfamily"/>
</dbReference>
<dbReference type="PROSITE" id="PS00675">
    <property type="entry name" value="SIGMA54_INTERACT_1"/>
    <property type="match status" value="1"/>
</dbReference>
<accession>A0A7Y9T3P0</accession>
<dbReference type="FunFam" id="3.40.50.300:FF:000006">
    <property type="entry name" value="DNA-binding transcriptional regulator NtrC"/>
    <property type="match status" value="1"/>
</dbReference>
<evidence type="ECO:0000256" key="3">
    <source>
        <dbReference type="ARBA" id="ARBA00022519"/>
    </source>
</evidence>
<dbReference type="SUPFAM" id="SSF52172">
    <property type="entry name" value="CheY-like"/>
    <property type="match status" value="1"/>
</dbReference>
<organism evidence="19 20">
    <name type="scientific">Tunturiibacter lichenicola</name>
    <dbReference type="NCBI Taxonomy" id="2051959"/>
    <lineage>
        <taxon>Bacteria</taxon>
        <taxon>Pseudomonadati</taxon>
        <taxon>Acidobacteriota</taxon>
        <taxon>Terriglobia</taxon>
        <taxon>Terriglobales</taxon>
        <taxon>Acidobacteriaceae</taxon>
        <taxon>Tunturiibacter</taxon>
    </lineage>
</organism>
<keyword evidence="6" id="KW-0677">Repeat</keyword>
<dbReference type="PROSITE" id="PS00688">
    <property type="entry name" value="SIGMA54_INTERACT_3"/>
    <property type="match status" value="1"/>
</dbReference>
<evidence type="ECO:0000256" key="10">
    <source>
        <dbReference type="ARBA" id="ARBA00023015"/>
    </source>
</evidence>
<dbReference type="InterPro" id="IPR013655">
    <property type="entry name" value="PAS_fold_3"/>
</dbReference>
<feature type="modified residue" description="4-aspartylphosphate" evidence="14">
    <location>
        <position position="59"/>
    </location>
</feature>
<dbReference type="InterPro" id="IPR002197">
    <property type="entry name" value="HTH_Fis"/>
</dbReference>
<evidence type="ECO:0000259" key="16">
    <source>
        <dbReference type="PROSITE" id="PS50110"/>
    </source>
</evidence>
<evidence type="ECO:0000313" key="20">
    <source>
        <dbReference type="Proteomes" id="UP000534186"/>
    </source>
</evidence>
<evidence type="ECO:0000256" key="9">
    <source>
        <dbReference type="ARBA" id="ARBA00022989"/>
    </source>
</evidence>
<dbReference type="Gene3D" id="3.40.50.300">
    <property type="entry name" value="P-loop containing nucleotide triphosphate hydrolases"/>
    <property type="match status" value="1"/>
</dbReference>
<evidence type="ECO:0000256" key="14">
    <source>
        <dbReference type="PROSITE-ProRule" id="PRU00169"/>
    </source>
</evidence>
<dbReference type="GO" id="GO:0005886">
    <property type="term" value="C:plasma membrane"/>
    <property type="evidence" value="ECO:0007669"/>
    <property type="project" value="UniProtKB-SubCell"/>
</dbReference>
<evidence type="ECO:0000256" key="1">
    <source>
        <dbReference type="ARBA" id="ARBA00004429"/>
    </source>
</evidence>
<dbReference type="GO" id="GO:0043565">
    <property type="term" value="F:sequence-specific DNA binding"/>
    <property type="evidence" value="ECO:0007669"/>
    <property type="project" value="InterPro"/>
</dbReference>
<keyword evidence="5" id="KW-0812">Transmembrane</keyword>
<dbReference type="GO" id="GO:0005524">
    <property type="term" value="F:ATP binding"/>
    <property type="evidence" value="ECO:0007669"/>
    <property type="project" value="UniProtKB-KW"/>
</dbReference>
<dbReference type="Gene3D" id="1.10.8.60">
    <property type="match status" value="1"/>
</dbReference>
<dbReference type="Gene3D" id="3.40.50.2300">
    <property type="match status" value="1"/>
</dbReference>
<reference evidence="19 20" key="1">
    <citation type="submission" date="2020-07" db="EMBL/GenBank/DDBJ databases">
        <title>Genomic Encyclopedia of Type Strains, Phase IV (KMG-V): Genome sequencing to study the core and pangenomes of soil and plant-associated prokaryotes.</title>
        <authorList>
            <person name="Whitman W."/>
        </authorList>
    </citation>
    <scope>NUCLEOTIDE SEQUENCE [LARGE SCALE GENOMIC DNA]</scope>
    <source>
        <strain evidence="19 20">M8UP30</strain>
    </source>
</reference>
<dbReference type="GO" id="GO:0016740">
    <property type="term" value="F:transferase activity"/>
    <property type="evidence" value="ECO:0007669"/>
    <property type="project" value="UniProtKB-KW"/>
</dbReference>
<dbReference type="SUPFAM" id="SSF55785">
    <property type="entry name" value="PYP-like sensor domain (PAS domain)"/>
    <property type="match status" value="2"/>
</dbReference>
<evidence type="ECO:0000256" key="13">
    <source>
        <dbReference type="ARBA" id="ARBA00023163"/>
    </source>
</evidence>
<evidence type="ECO:0000256" key="2">
    <source>
        <dbReference type="ARBA" id="ARBA00022475"/>
    </source>
</evidence>
<comment type="caution">
    <text evidence="19">The sequence shown here is derived from an EMBL/GenBank/DDBJ whole genome shotgun (WGS) entry which is preliminary data.</text>
</comment>
<dbReference type="Pfam" id="PF00158">
    <property type="entry name" value="Sigma54_activat"/>
    <property type="match status" value="1"/>
</dbReference>
<evidence type="ECO:0000256" key="4">
    <source>
        <dbReference type="ARBA" id="ARBA00022679"/>
    </source>
</evidence>
<dbReference type="PROSITE" id="PS50112">
    <property type="entry name" value="PAS"/>
    <property type="match status" value="1"/>
</dbReference>
<dbReference type="PROSITE" id="PS50110">
    <property type="entry name" value="RESPONSE_REGULATORY"/>
    <property type="match status" value="1"/>
</dbReference>
<dbReference type="InterPro" id="IPR025662">
    <property type="entry name" value="Sigma_54_int_dom_ATP-bd_1"/>
</dbReference>
<dbReference type="Pfam" id="PF08447">
    <property type="entry name" value="PAS_3"/>
    <property type="match status" value="2"/>
</dbReference>
<keyword evidence="7" id="KW-0547">Nucleotide-binding</keyword>
<evidence type="ECO:0000256" key="6">
    <source>
        <dbReference type="ARBA" id="ARBA00022737"/>
    </source>
</evidence>
<dbReference type="PROSITE" id="PS00676">
    <property type="entry name" value="SIGMA54_INTERACT_2"/>
    <property type="match status" value="1"/>
</dbReference>
<keyword evidence="4" id="KW-0808">Transferase</keyword>
<dbReference type="InterPro" id="IPR002078">
    <property type="entry name" value="Sigma_54_int"/>
</dbReference>
<evidence type="ECO:0000313" key="19">
    <source>
        <dbReference type="EMBL" id="NYF50579.1"/>
    </source>
</evidence>
<dbReference type="PROSITE" id="PS50045">
    <property type="entry name" value="SIGMA54_INTERACT_4"/>
    <property type="match status" value="1"/>
</dbReference>
<dbReference type="GO" id="GO:0006355">
    <property type="term" value="P:regulation of DNA-templated transcription"/>
    <property type="evidence" value="ECO:0007669"/>
    <property type="project" value="InterPro"/>
</dbReference>
<dbReference type="InterPro" id="IPR001610">
    <property type="entry name" value="PAC"/>
</dbReference>
<keyword evidence="8" id="KW-0067">ATP-binding</keyword>
<dbReference type="Gene3D" id="2.10.70.100">
    <property type="match status" value="2"/>
</dbReference>
<dbReference type="InterPro" id="IPR003593">
    <property type="entry name" value="AAA+_ATPase"/>
</dbReference>
<evidence type="ECO:0000256" key="7">
    <source>
        <dbReference type="ARBA" id="ARBA00022741"/>
    </source>
</evidence>
<dbReference type="AlphaFoldDB" id="A0A7Y9T3P0"/>
<dbReference type="PANTHER" id="PTHR32071">
    <property type="entry name" value="TRANSCRIPTIONAL REGULATORY PROTEIN"/>
    <property type="match status" value="1"/>
</dbReference>
<dbReference type="SMART" id="SM00382">
    <property type="entry name" value="AAA"/>
    <property type="match status" value="1"/>
</dbReference>
<feature type="domain" description="Sigma-54 factor interaction" evidence="15">
    <location>
        <begin position="429"/>
        <end position="658"/>
    </location>
</feature>
<evidence type="ECO:0000259" key="17">
    <source>
        <dbReference type="PROSITE" id="PS50112"/>
    </source>
</evidence>
<dbReference type="FunFam" id="3.30.450.20:FF:000088">
    <property type="entry name" value="Sensory transduction histidine kinase"/>
    <property type="match status" value="1"/>
</dbReference>
<feature type="domain" description="PAC" evidence="18">
    <location>
        <begin position="345"/>
        <end position="397"/>
    </location>
</feature>
<dbReference type="InterPro" id="IPR001789">
    <property type="entry name" value="Sig_transdc_resp-reg_receiver"/>
</dbReference>
<dbReference type="SMART" id="SM00448">
    <property type="entry name" value="REC"/>
    <property type="match status" value="1"/>
</dbReference>
<dbReference type="CDD" id="cd00009">
    <property type="entry name" value="AAA"/>
    <property type="match status" value="1"/>
</dbReference>
<proteinExistence type="predicted"/>
<dbReference type="InterPro" id="IPR035965">
    <property type="entry name" value="PAS-like_dom_sf"/>
</dbReference>
<keyword evidence="10" id="KW-0805">Transcription regulation</keyword>
<evidence type="ECO:0000256" key="8">
    <source>
        <dbReference type="ARBA" id="ARBA00022840"/>
    </source>
</evidence>
<dbReference type="SMART" id="SM00086">
    <property type="entry name" value="PAC"/>
    <property type="match status" value="2"/>
</dbReference>
<dbReference type="Gene3D" id="1.10.10.60">
    <property type="entry name" value="Homeodomain-like"/>
    <property type="match status" value="1"/>
</dbReference>
<dbReference type="FunFam" id="2.10.70.100:FF:000001">
    <property type="entry name" value="Sensory transduction histidine kinase"/>
    <property type="match status" value="1"/>
</dbReference>
<dbReference type="SUPFAM" id="SSF52540">
    <property type="entry name" value="P-loop containing nucleoside triphosphate hydrolases"/>
    <property type="match status" value="1"/>
</dbReference>